<dbReference type="AlphaFoldDB" id="A0A0C4E3W9"/>
<reference evidence="4" key="2">
    <citation type="submission" date="2010-05" db="EMBL/GenBank/DDBJ databases">
        <title>The genome sequence of Magnaporthe poae strain ATCC 64411.</title>
        <authorList>
            <person name="Ma L.-J."/>
            <person name="Dead R."/>
            <person name="Young S."/>
            <person name="Zeng Q."/>
            <person name="Koehrsen M."/>
            <person name="Alvarado L."/>
            <person name="Berlin A."/>
            <person name="Chapman S.B."/>
            <person name="Chen Z."/>
            <person name="Freedman E."/>
            <person name="Gellesch M."/>
            <person name="Goldberg J."/>
            <person name="Griggs A."/>
            <person name="Gujja S."/>
            <person name="Heilman E.R."/>
            <person name="Heiman D."/>
            <person name="Hepburn T."/>
            <person name="Howarth C."/>
            <person name="Jen D."/>
            <person name="Larson L."/>
            <person name="Mehta T."/>
            <person name="Neiman D."/>
            <person name="Pearson M."/>
            <person name="Roberts A."/>
            <person name="Saif S."/>
            <person name="Shea T."/>
            <person name="Shenoy N."/>
            <person name="Sisk P."/>
            <person name="Stolte C."/>
            <person name="Sykes S."/>
            <person name="Walk T."/>
            <person name="White J."/>
            <person name="Yandava C."/>
            <person name="Haas B."/>
            <person name="Nusbaum C."/>
            <person name="Birren B."/>
        </authorList>
    </citation>
    <scope>NUCLEOTIDE SEQUENCE [LARGE SCALE GENOMIC DNA]</scope>
    <source>
        <strain evidence="4">ATCC 64411 / 73-15</strain>
    </source>
</reference>
<dbReference type="OMA" id="AGHYKEY"/>
<feature type="chain" id="PRO_5009385718" evidence="1">
    <location>
        <begin position="18"/>
        <end position="107"/>
    </location>
</feature>
<dbReference type="EMBL" id="ADBL01001728">
    <property type="status" value="NOT_ANNOTATED_CDS"/>
    <property type="molecule type" value="Genomic_DNA"/>
</dbReference>
<protein>
    <submittedName>
        <fullName evidence="2 3">Uncharacterized protein</fullName>
    </submittedName>
</protein>
<reference evidence="3" key="5">
    <citation type="submission" date="2015-06" db="UniProtKB">
        <authorList>
            <consortium name="EnsemblFungi"/>
        </authorList>
    </citation>
    <scope>IDENTIFICATION</scope>
    <source>
        <strain evidence="3">ATCC 64411</strain>
    </source>
</reference>
<evidence type="ECO:0000313" key="4">
    <source>
        <dbReference type="Proteomes" id="UP000011715"/>
    </source>
</evidence>
<dbReference type="EMBL" id="GL876971">
    <property type="protein sequence ID" value="KLU88159.1"/>
    <property type="molecule type" value="Genomic_DNA"/>
</dbReference>
<reference evidence="2" key="3">
    <citation type="submission" date="2011-03" db="EMBL/GenBank/DDBJ databases">
        <title>Annotation of Magnaporthe poae ATCC 64411.</title>
        <authorList>
            <person name="Ma L.-J."/>
            <person name="Dead R."/>
            <person name="Young S.K."/>
            <person name="Zeng Q."/>
            <person name="Gargeya S."/>
            <person name="Fitzgerald M."/>
            <person name="Haas B."/>
            <person name="Abouelleil A."/>
            <person name="Alvarado L."/>
            <person name="Arachchi H.M."/>
            <person name="Berlin A."/>
            <person name="Brown A."/>
            <person name="Chapman S.B."/>
            <person name="Chen Z."/>
            <person name="Dunbar C."/>
            <person name="Freedman E."/>
            <person name="Gearin G."/>
            <person name="Gellesch M."/>
            <person name="Goldberg J."/>
            <person name="Griggs A."/>
            <person name="Gujja S."/>
            <person name="Heiman D."/>
            <person name="Howarth C."/>
            <person name="Larson L."/>
            <person name="Lui A."/>
            <person name="MacDonald P.J.P."/>
            <person name="Mehta T."/>
            <person name="Montmayeur A."/>
            <person name="Murphy C."/>
            <person name="Neiman D."/>
            <person name="Pearson M."/>
            <person name="Priest M."/>
            <person name="Roberts A."/>
            <person name="Saif S."/>
            <person name="Shea T."/>
            <person name="Shenoy N."/>
            <person name="Sisk P."/>
            <person name="Stolte C."/>
            <person name="Sykes S."/>
            <person name="Yandava C."/>
            <person name="Wortman J."/>
            <person name="Nusbaum C."/>
            <person name="Birren B."/>
        </authorList>
    </citation>
    <scope>NUCLEOTIDE SEQUENCE</scope>
    <source>
        <strain evidence="2">ATCC 64411</strain>
    </source>
</reference>
<proteinExistence type="predicted"/>
<dbReference type="VEuPathDB" id="FungiDB:MAPG_07146"/>
<sequence>MHFSGLIVAISAGLAAASPIVERQESLCPKWGGLPELWHGFACCGWPGSPASCCRLPADTAGHYKEYLPCTNEWFQTVEKYVQLIDCNRPEPLRGNCTGVPIIKKQP</sequence>
<evidence type="ECO:0000313" key="3">
    <source>
        <dbReference type="EnsemblFungi" id="MAPG_07146T0"/>
    </source>
</evidence>
<name>A0A0C4E3W9_MAGP6</name>
<accession>A0A0C4E3W9</accession>
<dbReference type="EnsemblFungi" id="MAPG_07146T0">
    <property type="protein sequence ID" value="MAPG_07146T0"/>
    <property type="gene ID" value="MAPG_07146"/>
</dbReference>
<dbReference type="OrthoDB" id="10286568at2759"/>
<organism evidence="3 4">
    <name type="scientific">Magnaporthiopsis poae (strain ATCC 64411 / 73-15)</name>
    <name type="common">Kentucky bluegrass fungus</name>
    <name type="synonym">Magnaporthe poae</name>
    <dbReference type="NCBI Taxonomy" id="644358"/>
    <lineage>
        <taxon>Eukaryota</taxon>
        <taxon>Fungi</taxon>
        <taxon>Dikarya</taxon>
        <taxon>Ascomycota</taxon>
        <taxon>Pezizomycotina</taxon>
        <taxon>Sordariomycetes</taxon>
        <taxon>Sordariomycetidae</taxon>
        <taxon>Magnaporthales</taxon>
        <taxon>Magnaporthaceae</taxon>
        <taxon>Magnaporthiopsis</taxon>
    </lineage>
</organism>
<feature type="signal peptide" evidence="1">
    <location>
        <begin position="1"/>
        <end position="17"/>
    </location>
</feature>
<reference evidence="3" key="4">
    <citation type="journal article" date="2015" name="G3 (Bethesda)">
        <title>Genome sequences of three phytopathogenic species of the Magnaporthaceae family of fungi.</title>
        <authorList>
            <person name="Okagaki L.H."/>
            <person name="Nunes C.C."/>
            <person name="Sailsbery J."/>
            <person name="Clay B."/>
            <person name="Brown D."/>
            <person name="John T."/>
            <person name="Oh Y."/>
            <person name="Young N."/>
            <person name="Fitzgerald M."/>
            <person name="Haas B.J."/>
            <person name="Zeng Q."/>
            <person name="Young S."/>
            <person name="Adiconis X."/>
            <person name="Fan L."/>
            <person name="Levin J.Z."/>
            <person name="Mitchell T.K."/>
            <person name="Okubara P.A."/>
            <person name="Farman M.L."/>
            <person name="Kohn L.M."/>
            <person name="Birren B."/>
            <person name="Ma L.-J."/>
            <person name="Dean R.A."/>
        </authorList>
    </citation>
    <scope>NUCLEOTIDE SEQUENCE</scope>
    <source>
        <strain evidence="3">ATCC 64411 / 73-15</strain>
    </source>
</reference>
<reference evidence="2" key="1">
    <citation type="submission" date="2010-05" db="EMBL/GenBank/DDBJ databases">
        <title>The Genome Sequence of Magnaporthe poae strain ATCC 64411.</title>
        <authorList>
            <consortium name="The Broad Institute Genome Sequencing Platform"/>
            <consortium name="Broad Institute Genome Sequencing Center for Infectious Disease"/>
            <person name="Ma L.-J."/>
            <person name="Dead R."/>
            <person name="Young S."/>
            <person name="Zeng Q."/>
            <person name="Koehrsen M."/>
            <person name="Alvarado L."/>
            <person name="Berlin A."/>
            <person name="Chapman S.B."/>
            <person name="Chen Z."/>
            <person name="Freedman E."/>
            <person name="Gellesch M."/>
            <person name="Goldberg J."/>
            <person name="Griggs A."/>
            <person name="Gujja S."/>
            <person name="Heilman E.R."/>
            <person name="Heiman D."/>
            <person name="Hepburn T."/>
            <person name="Howarth C."/>
            <person name="Jen D."/>
            <person name="Larson L."/>
            <person name="Mehta T."/>
            <person name="Neiman D."/>
            <person name="Pearson M."/>
            <person name="Roberts A."/>
            <person name="Saif S."/>
            <person name="Shea T."/>
            <person name="Shenoy N."/>
            <person name="Sisk P."/>
            <person name="Stolte C."/>
            <person name="Sykes S."/>
            <person name="Walk T."/>
            <person name="White J."/>
            <person name="Yandava C."/>
            <person name="Haas B."/>
            <person name="Nusbaum C."/>
            <person name="Birren B."/>
        </authorList>
    </citation>
    <scope>NUCLEOTIDE SEQUENCE</scope>
    <source>
        <strain evidence="2">ATCC 64411</strain>
    </source>
</reference>
<keyword evidence="1" id="KW-0732">Signal</keyword>
<dbReference type="eggNOG" id="ENOG502RMP2">
    <property type="taxonomic scope" value="Eukaryota"/>
</dbReference>
<dbReference type="Proteomes" id="UP000011715">
    <property type="component" value="Unassembled WGS sequence"/>
</dbReference>
<evidence type="ECO:0000256" key="1">
    <source>
        <dbReference type="SAM" id="SignalP"/>
    </source>
</evidence>
<keyword evidence="4" id="KW-1185">Reference proteome</keyword>
<evidence type="ECO:0000313" key="2">
    <source>
        <dbReference type="EMBL" id="KLU88159.1"/>
    </source>
</evidence>
<gene>
    <name evidence="2" type="ORF">MAPG_07146</name>
</gene>